<dbReference type="EMBL" id="BKCJ011004644">
    <property type="protein sequence ID" value="GFC64961.1"/>
    <property type="molecule type" value="Genomic_DNA"/>
</dbReference>
<protein>
    <submittedName>
        <fullName evidence="1">Uncharacterized protein</fullName>
    </submittedName>
</protein>
<gene>
    <name evidence="1" type="ORF">Tci_836931</name>
</gene>
<dbReference type="AlphaFoldDB" id="A0A699QC66"/>
<sequence>ESKTVKPVAGIEPVTYFEIICNLDMCLCISALAHIGSELTFDTFTLVSWLIMRLMLMLSMGPTCANRLGLEFCVFACAINC</sequence>
<evidence type="ECO:0000313" key="1">
    <source>
        <dbReference type="EMBL" id="GFC64961.1"/>
    </source>
</evidence>
<name>A0A699QC66_TANCI</name>
<accession>A0A699QC66</accession>
<reference evidence="1" key="1">
    <citation type="journal article" date="2019" name="Sci. Rep.">
        <title>Draft genome of Tanacetum cinerariifolium, the natural source of mosquito coil.</title>
        <authorList>
            <person name="Yamashiro T."/>
            <person name="Shiraishi A."/>
            <person name="Satake H."/>
            <person name="Nakayama K."/>
        </authorList>
    </citation>
    <scope>NUCLEOTIDE SEQUENCE</scope>
</reference>
<organism evidence="1">
    <name type="scientific">Tanacetum cinerariifolium</name>
    <name type="common">Dalmatian daisy</name>
    <name type="synonym">Chrysanthemum cinerariifolium</name>
    <dbReference type="NCBI Taxonomy" id="118510"/>
    <lineage>
        <taxon>Eukaryota</taxon>
        <taxon>Viridiplantae</taxon>
        <taxon>Streptophyta</taxon>
        <taxon>Embryophyta</taxon>
        <taxon>Tracheophyta</taxon>
        <taxon>Spermatophyta</taxon>
        <taxon>Magnoliopsida</taxon>
        <taxon>eudicotyledons</taxon>
        <taxon>Gunneridae</taxon>
        <taxon>Pentapetalae</taxon>
        <taxon>asterids</taxon>
        <taxon>campanulids</taxon>
        <taxon>Asterales</taxon>
        <taxon>Asteraceae</taxon>
        <taxon>Asteroideae</taxon>
        <taxon>Anthemideae</taxon>
        <taxon>Anthemidinae</taxon>
        <taxon>Tanacetum</taxon>
    </lineage>
</organism>
<feature type="non-terminal residue" evidence="1">
    <location>
        <position position="1"/>
    </location>
</feature>
<proteinExistence type="predicted"/>
<comment type="caution">
    <text evidence="1">The sequence shown here is derived from an EMBL/GenBank/DDBJ whole genome shotgun (WGS) entry which is preliminary data.</text>
</comment>